<protein>
    <submittedName>
        <fullName evidence="1">Uncharacterized protein</fullName>
    </submittedName>
</protein>
<proteinExistence type="predicted"/>
<evidence type="ECO:0000313" key="1">
    <source>
        <dbReference type="EMBL" id="KAL2732743.1"/>
    </source>
</evidence>
<dbReference type="EMBL" id="JAYRBN010000075">
    <property type="protein sequence ID" value="KAL2732743.1"/>
    <property type="molecule type" value="Genomic_DNA"/>
</dbReference>
<organism evidence="1 2">
    <name type="scientific">Vespula maculifrons</name>
    <name type="common">Eastern yellow jacket</name>
    <name type="synonym">Wasp</name>
    <dbReference type="NCBI Taxonomy" id="7453"/>
    <lineage>
        <taxon>Eukaryota</taxon>
        <taxon>Metazoa</taxon>
        <taxon>Ecdysozoa</taxon>
        <taxon>Arthropoda</taxon>
        <taxon>Hexapoda</taxon>
        <taxon>Insecta</taxon>
        <taxon>Pterygota</taxon>
        <taxon>Neoptera</taxon>
        <taxon>Endopterygota</taxon>
        <taxon>Hymenoptera</taxon>
        <taxon>Apocrita</taxon>
        <taxon>Aculeata</taxon>
        <taxon>Vespoidea</taxon>
        <taxon>Vespidae</taxon>
        <taxon>Vespinae</taxon>
        <taxon>Vespula</taxon>
    </lineage>
</organism>
<reference evidence="1 2" key="1">
    <citation type="journal article" date="2024" name="Ann. Entomol. Soc. Am.">
        <title>Genomic analyses of the southern and eastern yellowjacket wasps (Hymenoptera: Vespidae) reveal evolutionary signatures of social life.</title>
        <authorList>
            <person name="Catto M.A."/>
            <person name="Caine P.B."/>
            <person name="Orr S.E."/>
            <person name="Hunt B.G."/>
            <person name="Goodisman M.A.D."/>
        </authorList>
    </citation>
    <scope>NUCLEOTIDE SEQUENCE [LARGE SCALE GENOMIC DNA]</scope>
    <source>
        <strain evidence="1">232</strain>
        <tissue evidence="1">Head and thorax</tissue>
    </source>
</reference>
<keyword evidence="2" id="KW-1185">Reference proteome</keyword>
<accession>A0ABD2BJ03</accession>
<dbReference type="AlphaFoldDB" id="A0ABD2BJ03"/>
<gene>
    <name evidence="1" type="ORF">V1477_014984</name>
</gene>
<sequence>MGNRKAIDKEIGLYYTKVKGLHFSNPTRLFRKEFFLLIYYRTALERIINHVAYIVYFKLKINSLKEVANKNKYFTLCKLTRTCKKKKINKKERLFAYQISSSIEKKKERDQRQRRIELKEYKKKKWKKKKYSARVCSYNAIKREKKKGKKP</sequence>
<name>A0ABD2BJ03_VESMC</name>
<evidence type="ECO:0000313" key="2">
    <source>
        <dbReference type="Proteomes" id="UP001607303"/>
    </source>
</evidence>
<dbReference type="Proteomes" id="UP001607303">
    <property type="component" value="Unassembled WGS sequence"/>
</dbReference>
<comment type="caution">
    <text evidence="1">The sequence shown here is derived from an EMBL/GenBank/DDBJ whole genome shotgun (WGS) entry which is preliminary data.</text>
</comment>